<keyword evidence="3" id="KW-1185">Reference proteome</keyword>
<dbReference type="EMBL" id="JH921457">
    <property type="protein sequence ID" value="EKD12510.1"/>
    <property type="molecule type" value="Genomic_DNA"/>
</dbReference>
<dbReference type="KEGG" id="mbe:MBM_09376"/>
<dbReference type="HOGENOM" id="CLU_1447989_0_0_1"/>
<dbReference type="AlphaFoldDB" id="K1W6B6"/>
<reference evidence="2 3" key="1">
    <citation type="journal article" date="2012" name="BMC Genomics">
        <title>Sequencing the genome of Marssonina brunnea reveals fungus-poplar co-evolution.</title>
        <authorList>
            <person name="Zhu S."/>
            <person name="Cao Y.-Z."/>
            <person name="Jiang C."/>
            <person name="Tan B.-Y."/>
            <person name="Wang Z."/>
            <person name="Feng S."/>
            <person name="Zhang L."/>
            <person name="Su X.-H."/>
            <person name="Brejova B."/>
            <person name="Vinar T."/>
            <person name="Xu M."/>
            <person name="Wang M.-X."/>
            <person name="Zhang S.-G."/>
            <person name="Huang M.-R."/>
            <person name="Wu R."/>
            <person name="Zhou Y."/>
        </authorList>
    </citation>
    <scope>NUCLEOTIDE SEQUENCE [LARGE SCALE GENOMIC DNA]</scope>
    <source>
        <strain evidence="2 3">MB_m1</strain>
    </source>
</reference>
<dbReference type="eggNOG" id="ENOG502T2I9">
    <property type="taxonomic scope" value="Eukaryota"/>
</dbReference>
<dbReference type="InParanoid" id="K1W6B6"/>
<evidence type="ECO:0000256" key="1">
    <source>
        <dbReference type="SAM" id="MobiDB-lite"/>
    </source>
</evidence>
<evidence type="ECO:0000313" key="3">
    <source>
        <dbReference type="Proteomes" id="UP000006753"/>
    </source>
</evidence>
<dbReference type="Proteomes" id="UP000006753">
    <property type="component" value="Unassembled WGS sequence"/>
</dbReference>
<feature type="compositionally biased region" description="Low complexity" evidence="1">
    <location>
        <begin position="19"/>
        <end position="41"/>
    </location>
</feature>
<organism evidence="2 3">
    <name type="scientific">Marssonina brunnea f. sp. multigermtubi (strain MB_m1)</name>
    <name type="common">Marssonina leaf spot fungus</name>
    <dbReference type="NCBI Taxonomy" id="1072389"/>
    <lineage>
        <taxon>Eukaryota</taxon>
        <taxon>Fungi</taxon>
        <taxon>Dikarya</taxon>
        <taxon>Ascomycota</taxon>
        <taxon>Pezizomycotina</taxon>
        <taxon>Leotiomycetes</taxon>
        <taxon>Helotiales</taxon>
        <taxon>Drepanopezizaceae</taxon>
        <taxon>Drepanopeziza</taxon>
    </lineage>
</organism>
<sequence>MAPPNPVVGNTAGQRTDEAAATTTTTTRTATTTPTTPTTTASHASSVKGVLAGIHGLGEKVRGEFNSAVDGAAGDREGVARNRAVAEAGERERLTGSFAAETKVREGVLGLGLGVGVVFRGWKLGLREAGDWGELEIERGWRLGEARDWEKLETEVFYRFAKSHDQRNLKSIKSVVRGDVTLILNLI</sequence>
<dbReference type="GeneID" id="18765311"/>
<proteinExistence type="predicted"/>
<gene>
    <name evidence="2" type="ORF">MBM_09376</name>
</gene>
<evidence type="ECO:0000313" key="2">
    <source>
        <dbReference type="EMBL" id="EKD12510.1"/>
    </source>
</evidence>
<accession>K1W6B6</accession>
<protein>
    <submittedName>
        <fullName evidence="2">Putative chitin synthase 2</fullName>
    </submittedName>
</protein>
<name>K1W6B6_MARBU</name>
<dbReference type="OrthoDB" id="4779541at2759"/>
<feature type="region of interest" description="Disordered" evidence="1">
    <location>
        <begin position="1"/>
        <end position="42"/>
    </location>
</feature>